<keyword evidence="3" id="KW-1185">Reference proteome</keyword>
<evidence type="ECO:0000313" key="2">
    <source>
        <dbReference type="EMBL" id="GAA4213362.1"/>
    </source>
</evidence>
<dbReference type="PANTHER" id="PTHR30471">
    <property type="entry name" value="DNA REPAIR PROTEIN RADC"/>
    <property type="match status" value="1"/>
</dbReference>
<dbReference type="PANTHER" id="PTHR30471:SF3">
    <property type="entry name" value="UPF0758 PROTEIN YEES-RELATED"/>
    <property type="match status" value="1"/>
</dbReference>
<sequence length="202" mass="22574">MKNRMIATESFRSGKDIYFFDYLEAVNGRHYLRIARMENCPGGPSKRTKVVIFEDVIQPMISAFAYLFHAVRYDHEQDKTVQDAQREAVELEALKAVIDPEMPLRQRMIMFGVASLTNQELLAVLLGLGSVCKDEDMASELLEHIGRDIAGLINMTQADLCRMPGIGMAKSCIVLAAMELGRRSFEAAPITGSPADIRYSPN</sequence>
<dbReference type="InterPro" id="IPR001405">
    <property type="entry name" value="UPF0758"/>
</dbReference>
<evidence type="ECO:0000313" key="3">
    <source>
        <dbReference type="Proteomes" id="UP001501772"/>
    </source>
</evidence>
<evidence type="ECO:0000259" key="1">
    <source>
        <dbReference type="Pfam" id="PF20582"/>
    </source>
</evidence>
<name>A0ABP8BQ46_9SPHI</name>
<reference evidence="3" key="1">
    <citation type="journal article" date="2019" name="Int. J. Syst. Evol. Microbiol.">
        <title>The Global Catalogue of Microorganisms (GCM) 10K type strain sequencing project: providing services to taxonomists for standard genome sequencing and annotation.</title>
        <authorList>
            <consortium name="The Broad Institute Genomics Platform"/>
            <consortium name="The Broad Institute Genome Sequencing Center for Infectious Disease"/>
            <person name="Wu L."/>
            <person name="Ma J."/>
        </authorList>
    </citation>
    <scope>NUCLEOTIDE SEQUENCE [LARGE SCALE GENOMIC DNA]</scope>
    <source>
        <strain evidence="3">JCM 17626</strain>
    </source>
</reference>
<proteinExistence type="predicted"/>
<gene>
    <name evidence="2" type="ORF">GCM10022289_45480</name>
</gene>
<dbReference type="InterPro" id="IPR046778">
    <property type="entry name" value="UPF0758_N"/>
</dbReference>
<dbReference type="Proteomes" id="UP001501772">
    <property type="component" value="Unassembled WGS sequence"/>
</dbReference>
<dbReference type="Pfam" id="PF20582">
    <property type="entry name" value="UPF0758_N"/>
    <property type="match status" value="1"/>
</dbReference>
<dbReference type="RefSeq" id="WP_344853733.1">
    <property type="nucleotide sequence ID" value="NZ_BAABBY010000015.1"/>
</dbReference>
<dbReference type="EMBL" id="BAABBY010000015">
    <property type="protein sequence ID" value="GAA4213362.1"/>
    <property type="molecule type" value="Genomic_DNA"/>
</dbReference>
<feature type="domain" description="UPF0758" evidence="1">
    <location>
        <begin position="105"/>
        <end position="172"/>
    </location>
</feature>
<comment type="caution">
    <text evidence="2">The sequence shown here is derived from an EMBL/GenBank/DDBJ whole genome shotgun (WGS) entry which is preliminary data.</text>
</comment>
<dbReference type="Gene3D" id="3.10.450.700">
    <property type="match status" value="1"/>
</dbReference>
<organism evidence="2 3">
    <name type="scientific">Pedobacter jeongneungensis</name>
    <dbReference type="NCBI Taxonomy" id="947309"/>
    <lineage>
        <taxon>Bacteria</taxon>
        <taxon>Pseudomonadati</taxon>
        <taxon>Bacteroidota</taxon>
        <taxon>Sphingobacteriia</taxon>
        <taxon>Sphingobacteriales</taxon>
        <taxon>Sphingobacteriaceae</taxon>
        <taxon>Pedobacter</taxon>
    </lineage>
</organism>
<accession>A0ABP8BQ46</accession>
<protein>
    <recommendedName>
        <fullName evidence="1">UPF0758 domain-containing protein</fullName>
    </recommendedName>
</protein>